<dbReference type="Proteomes" id="UP000694388">
    <property type="component" value="Unplaced"/>
</dbReference>
<dbReference type="GeneTree" id="ENSGT00940000155003"/>
<evidence type="ECO:0000256" key="6">
    <source>
        <dbReference type="ARBA" id="ARBA00023242"/>
    </source>
</evidence>
<reference evidence="11" key="2">
    <citation type="submission" date="2025-09" db="UniProtKB">
        <authorList>
            <consortium name="Ensembl"/>
        </authorList>
    </citation>
    <scope>IDENTIFICATION</scope>
</reference>
<evidence type="ECO:0000256" key="4">
    <source>
        <dbReference type="ARBA" id="ARBA00023015"/>
    </source>
</evidence>
<sequence>MSKLSFRARALDAARPLPIYRAEALLDLQECVSINRAVPQMPTGMEREEEAEHHLQRAISAHHVYGEKREGIVIPVPKAESNVSYYNELYRGDFTQPKQLIHLQPFSLESDQPEYDMDSEDEVFLQNISQWNTIAPLQFEEMIDRLERGSGQQLVTLHEAKLLLKEDDEVISKVHGYWRGKRLRCKVDSLIPTVRQDRREGTATVNPYIAFRRRTEKMQTRKNRKNDEASYEKMLKLRRDLSRAVTILEMVKRRETSKQELLKLTLDIMEKRSRIPNCIVVLCDNYLQFFCLTCANLFILLFNFFFCNRYQLGDFGGELLAEMAAAHEDKLHYPCGYSSNLVNGNQYRHHNYHSFLDCASEVSRPKRKYEKKRQRGVARIGGMASGAFTEKALNQYDFHSSGDESGTQVPSSEEDVEEEELEQVETEVSNPDGRFAFRRRHGCLYQAVGTIPSFDAIHLKIFLPQLYVRQTYQFKQELIQLHYVLCGSQPWPDGIGDWPWEGDGSTWATSRYRFSLTTIAGIPHRVGLMRQRVGRGGRVVLDSADNQHDRQHQNIHTNFLSVDPVTAQNCHSSTFPPPSDPSGSVPSSHPSSSSASFLSELQAGRLRHFTPRGSKTVCHRLNEGHTHCCKRRHHAPLMEGDPLRASQCTQRGITEQQFFSHRQQLHAMQRDQLAAQYTASTITTEGGRCLDTDSVLFAVSAVVGPGDAGMQVTRSDGISVFSPSPNGLLPIAGAPKPSISPGTLSCFMPTCRSPSPPHTCLITPVTIGPNSSLGLTSGLPSPSMTGGPIAGVVTASPLLGGSLAGQPQLPSPAAFPPPGLPPCPGAALPGVMRASLLSTRPTVAARGVSSGVKVGALSPIHAGAPPRTPSAPPPSTIKLATAASGLAKVSPVGSVLSNLPRQAH</sequence>
<dbReference type="AlphaFoldDB" id="A0A8C4QS46"/>
<evidence type="ECO:0000256" key="3">
    <source>
        <dbReference type="ARBA" id="ARBA00022853"/>
    </source>
</evidence>
<name>A0A8C4QS46_EPTBU</name>
<evidence type="ECO:0000256" key="7">
    <source>
        <dbReference type="RuleBase" id="RU361124"/>
    </source>
</evidence>
<dbReference type="GO" id="GO:0005634">
    <property type="term" value="C:nucleus"/>
    <property type="evidence" value="ECO:0007669"/>
    <property type="project" value="UniProtKB-SubCell"/>
</dbReference>
<feature type="compositionally biased region" description="Low complexity" evidence="8">
    <location>
        <begin position="581"/>
        <end position="597"/>
    </location>
</feature>
<dbReference type="GO" id="GO:0006325">
    <property type="term" value="P:chromatin organization"/>
    <property type="evidence" value="ECO:0007669"/>
    <property type="project" value="UniProtKB-KW"/>
</dbReference>
<dbReference type="Pfam" id="PF06752">
    <property type="entry name" value="E_Pc_C"/>
    <property type="match status" value="1"/>
</dbReference>
<dbReference type="InterPro" id="IPR019542">
    <property type="entry name" value="Enhancer_polycomb-like_N"/>
</dbReference>
<proteinExistence type="inferred from homology"/>
<feature type="region of interest" description="Disordered" evidence="8">
    <location>
        <begin position="570"/>
        <end position="597"/>
    </location>
</feature>
<dbReference type="InterPro" id="IPR024943">
    <property type="entry name" value="Enhancer_polycomb"/>
</dbReference>
<evidence type="ECO:0000313" key="12">
    <source>
        <dbReference type="Proteomes" id="UP000694388"/>
    </source>
</evidence>
<keyword evidence="4 7" id="KW-0805">Transcription regulation</keyword>
<evidence type="ECO:0000256" key="1">
    <source>
        <dbReference type="ARBA" id="ARBA00004123"/>
    </source>
</evidence>
<keyword evidence="12" id="KW-1185">Reference proteome</keyword>
<evidence type="ECO:0000313" key="11">
    <source>
        <dbReference type="Ensembl" id="ENSEBUP00000019696.1"/>
    </source>
</evidence>
<feature type="domain" description="Enhancer of polycomb C-terminal" evidence="9">
    <location>
        <begin position="653"/>
        <end position="767"/>
    </location>
</feature>
<evidence type="ECO:0000256" key="2">
    <source>
        <dbReference type="ARBA" id="ARBA00008035"/>
    </source>
</evidence>
<dbReference type="GO" id="GO:0006357">
    <property type="term" value="P:regulation of transcription by RNA polymerase II"/>
    <property type="evidence" value="ECO:0007669"/>
    <property type="project" value="InterPro"/>
</dbReference>
<accession>A0A8C4QS46</accession>
<dbReference type="Pfam" id="PF10513">
    <property type="entry name" value="EPL1"/>
    <property type="match status" value="1"/>
</dbReference>
<dbReference type="GO" id="GO:0035267">
    <property type="term" value="C:NuA4 histone acetyltransferase complex"/>
    <property type="evidence" value="ECO:0007669"/>
    <property type="project" value="InterPro"/>
</dbReference>
<comment type="similarity">
    <text evidence="2 7">Belongs to the enhancer of polycomb family.</text>
</comment>
<comment type="subcellular location">
    <subcellularLocation>
        <location evidence="1 7">Nucleus</location>
    </subcellularLocation>
</comment>
<organism evidence="11 12">
    <name type="scientific">Eptatretus burgeri</name>
    <name type="common">Inshore hagfish</name>
    <dbReference type="NCBI Taxonomy" id="7764"/>
    <lineage>
        <taxon>Eukaryota</taxon>
        <taxon>Metazoa</taxon>
        <taxon>Chordata</taxon>
        <taxon>Craniata</taxon>
        <taxon>Vertebrata</taxon>
        <taxon>Cyclostomata</taxon>
        <taxon>Myxini</taxon>
        <taxon>Myxiniformes</taxon>
        <taxon>Myxinidae</taxon>
        <taxon>Eptatretinae</taxon>
        <taxon>Eptatretus</taxon>
    </lineage>
</organism>
<dbReference type="PANTHER" id="PTHR14898">
    <property type="entry name" value="ENHANCER OF POLYCOMB"/>
    <property type="match status" value="1"/>
</dbReference>
<evidence type="ECO:0000259" key="10">
    <source>
        <dbReference type="Pfam" id="PF10513"/>
    </source>
</evidence>
<evidence type="ECO:0000256" key="8">
    <source>
        <dbReference type="SAM" id="MobiDB-lite"/>
    </source>
</evidence>
<feature type="domain" description="Enhancer of polycomb-like N-terminal" evidence="10">
    <location>
        <begin position="8"/>
        <end position="148"/>
    </location>
</feature>
<keyword evidence="6 7" id="KW-0539">Nucleus</keyword>
<dbReference type="InterPro" id="IPR009607">
    <property type="entry name" value="Enhancer_polycomb_C"/>
</dbReference>
<protein>
    <recommendedName>
        <fullName evidence="7">Enhancer of polycomb homolog</fullName>
    </recommendedName>
</protein>
<reference evidence="11" key="1">
    <citation type="submission" date="2025-08" db="UniProtKB">
        <authorList>
            <consortium name="Ensembl"/>
        </authorList>
    </citation>
    <scope>IDENTIFICATION</scope>
</reference>
<evidence type="ECO:0000256" key="5">
    <source>
        <dbReference type="ARBA" id="ARBA00023163"/>
    </source>
</evidence>
<keyword evidence="3" id="KW-0156">Chromatin regulator</keyword>
<keyword evidence="5 7" id="KW-0804">Transcription</keyword>
<dbReference type="Ensembl" id="ENSEBUT00000020272.1">
    <property type="protein sequence ID" value="ENSEBUP00000019696.1"/>
    <property type="gene ID" value="ENSEBUG00000012177.1"/>
</dbReference>
<evidence type="ECO:0000259" key="9">
    <source>
        <dbReference type="Pfam" id="PF06752"/>
    </source>
</evidence>